<accession>A0A9P1ELL1</accession>
<evidence type="ECO:0000313" key="4">
    <source>
        <dbReference type="Proteomes" id="UP001152484"/>
    </source>
</evidence>
<protein>
    <recommendedName>
        <fullName evidence="2">Gag1-like clamp domain-containing protein</fullName>
    </recommendedName>
</protein>
<dbReference type="Pfam" id="PF13259">
    <property type="entry name" value="clamp_Gag1-like"/>
    <property type="match status" value="1"/>
</dbReference>
<gene>
    <name evidence="3" type="ORF">CEURO_LOCUS20980</name>
</gene>
<feature type="region of interest" description="Disordered" evidence="1">
    <location>
        <begin position="41"/>
        <end position="66"/>
    </location>
</feature>
<organism evidence="3 4">
    <name type="scientific">Cuscuta europaea</name>
    <name type="common">European dodder</name>
    <dbReference type="NCBI Taxonomy" id="41803"/>
    <lineage>
        <taxon>Eukaryota</taxon>
        <taxon>Viridiplantae</taxon>
        <taxon>Streptophyta</taxon>
        <taxon>Embryophyta</taxon>
        <taxon>Tracheophyta</taxon>
        <taxon>Spermatophyta</taxon>
        <taxon>Magnoliopsida</taxon>
        <taxon>eudicotyledons</taxon>
        <taxon>Gunneridae</taxon>
        <taxon>Pentapetalae</taxon>
        <taxon>asterids</taxon>
        <taxon>lamiids</taxon>
        <taxon>Solanales</taxon>
        <taxon>Convolvulaceae</taxon>
        <taxon>Cuscuteae</taxon>
        <taxon>Cuscuta</taxon>
        <taxon>Cuscuta subgen. Cuscuta</taxon>
    </lineage>
</organism>
<proteinExistence type="predicted"/>
<reference evidence="3" key="1">
    <citation type="submission" date="2022-07" db="EMBL/GenBank/DDBJ databases">
        <authorList>
            <person name="Macas J."/>
            <person name="Novak P."/>
            <person name="Neumann P."/>
        </authorList>
    </citation>
    <scope>NUCLEOTIDE SEQUENCE</scope>
</reference>
<dbReference type="Proteomes" id="UP001152484">
    <property type="component" value="Unassembled WGS sequence"/>
</dbReference>
<dbReference type="OrthoDB" id="1896025at2759"/>
<dbReference type="PANTHER" id="PTHR33373:SF28">
    <property type="entry name" value="OS07G0479600 PROTEIN"/>
    <property type="match status" value="1"/>
</dbReference>
<name>A0A9P1ELL1_CUSEU</name>
<evidence type="ECO:0000259" key="2">
    <source>
        <dbReference type="Pfam" id="PF13259"/>
    </source>
</evidence>
<comment type="caution">
    <text evidence="3">The sequence shown here is derived from an EMBL/GenBank/DDBJ whole genome shotgun (WGS) entry which is preliminary data.</text>
</comment>
<feature type="domain" description="Gag1-like clamp" evidence="2">
    <location>
        <begin position="109"/>
        <end position="140"/>
    </location>
</feature>
<dbReference type="InterPro" id="IPR025124">
    <property type="entry name" value="Gag1-like_clamp"/>
</dbReference>
<dbReference type="EMBL" id="CAMAPE010000070">
    <property type="protein sequence ID" value="CAH9116020.1"/>
    <property type="molecule type" value="Genomic_DNA"/>
</dbReference>
<dbReference type="AlphaFoldDB" id="A0A9P1ELL1"/>
<evidence type="ECO:0000313" key="3">
    <source>
        <dbReference type="EMBL" id="CAH9116020.1"/>
    </source>
</evidence>
<dbReference type="PANTHER" id="PTHR33373">
    <property type="entry name" value="OS07G0479600 PROTEIN"/>
    <property type="match status" value="1"/>
</dbReference>
<evidence type="ECO:0000256" key="1">
    <source>
        <dbReference type="SAM" id="MobiDB-lite"/>
    </source>
</evidence>
<keyword evidence="4" id="KW-1185">Reference proteome</keyword>
<sequence length="147" mass="17288">MIMAGISLNCITLRTHWLRDHLGLRRVMSFIRTGMVINTDVPNPKEERQVEGSNSETETHKEDSENVANVPPVFINYGAQAWEESRRQWVGYTSQKPKKKAKNPILPWWSLRYEDVLLTSRPFPKPIPLYEMVDFLVDDWWSKWISD</sequence>